<organism evidence="2 3">
    <name type="scientific">Exserohilum turcicum (strain 28A)</name>
    <name type="common">Northern leaf blight fungus</name>
    <name type="synonym">Setosphaeria turcica</name>
    <dbReference type="NCBI Taxonomy" id="671987"/>
    <lineage>
        <taxon>Eukaryota</taxon>
        <taxon>Fungi</taxon>
        <taxon>Dikarya</taxon>
        <taxon>Ascomycota</taxon>
        <taxon>Pezizomycotina</taxon>
        <taxon>Dothideomycetes</taxon>
        <taxon>Pleosporomycetidae</taxon>
        <taxon>Pleosporales</taxon>
        <taxon>Pleosporineae</taxon>
        <taxon>Pleosporaceae</taxon>
        <taxon>Exserohilum</taxon>
    </lineage>
</organism>
<feature type="compositionally biased region" description="Low complexity" evidence="1">
    <location>
        <begin position="115"/>
        <end position="170"/>
    </location>
</feature>
<dbReference type="Proteomes" id="UP000016935">
    <property type="component" value="Unassembled WGS sequence"/>
</dbReference>
<evidence type="ECO:0000313" key="3">
    <source>
        <dbReference type="Proteomes" id="UP000016935"/>
    </source>
</evidence>
<dbReference type="GeneID" id="19403967"/>
<reference evidence="2 3" key="2">
    <citation type="journal article" date="2013" name="PLoS Genet.">
        <title>Comparative genome structure, secondary metabolite, and effector coding capacity across Cochliobolus pathogens.</title>
        <authorList>
            <person name="Condon B.J."/>
            <person name="Leng Y."/>
            <person name="Wu D."/>
            <person name="Bushley K.E."/>
            <person name="Ohm R.A."/>
            <person name="Otillar R."/>
            <person name="Martin J."/>
            <person name="Schackwitz W."/>
            <person name="Grimwood J."/>
            <person name="MohdZainudin N."/>
            <person name="Xue C."/>
            <person name="Wang R."/>
            <person name="Manning V.A."/>
            <person name="Dhillon B."/>
            <person name="Tu Z.J."/>
            <person name="Steffenson B.J."/>
            <person name="Salamov A."/>
            <person name="Sun H."/>
            <person name="Lowry S."/>
            <person name="LaButti K."/>
            <person name="Han J."/>
            <person name="Copeland A."/>
            <person name="Lindquist E."/>
            <person name="Barry K."/>
            <person name="Schmutz J."/>
            <person name="Baker S.E."/>
            <person name="Ciuffetti L.M."/>
            <person name="Grigoriev I.V."/>
            <person name="Zhong S."/>
            <person name="Turgeon B.G."/>
        </authorList>
    </citation>
    <scope>NUCLEOTIDE SEQUENCE [LARGE SCALE GENOMIC DNA]</scope>
    <source>
        <strain evidence="3">28A</strain>
    </source>
</reference>
<gene>
    <name evidence="2" type="ORF">SETTUDRAFT_34970</name>
</gene>
<dbReference type="RefSeq" id="XP_008030133.1">
    <property type="nucleotide sequence ID" value="XM_008031942.1"/>
</dbReference>
<keyword evidence="3" id="KW-1185">Reference proteome</keyword>
<accession>R0JLX3</accession>
<evidence type="ECO:0000256" key="1">
    <source>
        <dbReference type="SAM" id="MobiDB-lite"/>
    </source>
</evidence>
<feature type="compositionally biased region" description="Polar residues" evidence="1">
    <location>
        <begin position="73"/>
        <end position="89"/>
    </location>
</feature>
<feature type="region of interest" description="Disordered" evidence="1">
    <location>
        <begin position="21"/>
        <end position="260"/>
    </location>
</feature>
<dbReference type="EMBL" id="KB908855">
    <property type="protein sequence ID" value="EOA82238.1"/>
    <property type="molecule type" value="Genomic_DNA"/>
</dbReference>
<feature type="compositionally biased region" description="Polar residues" evidence="1">
    <location>
        <begin position="98"/>
        <end position="112"/>
    </location>
</feature>
<evidence type="ECO:0000313" key="2">
    <source>
        <dbReference type="EMBL" id="EOA82238.1"/>
    </source>
</evidence>
<protein>
    <submittedName>
        <fullName evidence="2">Uncharacterized protein</fullName>
    </submittedName>
</protein>
<feature type="compositionally biased region" description="Polar residues" evidence="1">
    <location>
        <begin position="22"/>
        <end position="55"/>
    </location>
</feature>
<dbReference type="AlphaFoldDB" id="R0JLX3"/>
<reference evidence="2 3" key="1">
    <citation type="journal article" date="2012" name="PLoS Pathog.">
        <title>Diverse lifestyles and strategies of plant pathogenesis encoded in the genomes of eighteen Dothideomycetes fungi.</title>
        <authorList>
            <person name="Ohm R.A."/>
            <person name="Feau N."/>
            <person name="Henrissat B."/>
            <person name="Schoch C.L."/>
            <person name="Horwitz B.A."/>
            <person name="Barry K.W."/>
            <person name="Condon B.J."/>
            <person name="Copeland A.C."/>
            <person name="Dhillon B."/>
            <person name="Glaser F."/>
            <person name="Hesse C.N."/>
            <person name="Kosti I."/>
            <person name="LaButti K."/>
            <person name="Lindquist E.A."/>
            <person name="Lucas S."/>
            <person name="Salamov A.A."/>
            <person name="Bradshaw R.E."/>
            <person name="Ciuffetti L."/>
            <person name="Hamelin R.C."/>
            <person name="Kema G.H.J."/>
            <person name="Lawrence C."/>
            <person name="Scott J.A."/>
            <person name="Spatafora J.W."/>
            <person name="Turgeon B.G."/>
            <person name="de Wit P.J.G.M."/>
            <person name="Zhong S."/>
            <person name="Goodwin S.B."/>
            <person name="Grigoriev I.V."/>
        </authorList>
    </citation>
    <scope>NUCLEOTIDE SEQUENCE [LARGE SCALE GENOMIC DNA]</scope>
    <source>
        <strain evidence="3">28A</strain>
    </source>
</reference>
<sequence length="260" mass="26745">MKRGMKIRLCALATHGPVPSCSLETSSTILPSRPSNNLTKSNNPSPAATFSWSTPPVSPPPATNLSAPKPQGRSVTPDATLSSLNSSFPALSAANPGIGSSSYNPPQQQSRPAMSMGSTMTPSTTTITPQSSGIDWSKAANSSSNAWASTSSTPSTNTSSLSSFPSMTPALAQPSAHGNPYSSFSIAPPPIKPANTGTFSIPPPPSMGSRTTSATSGMGMGMNNSMASLRAQTQTQNQHPPPKQQQQQQMNWGSGGDSLI</sequence>
<feature type="compositionally biased region" description="Low complexity" evidence="1">
    <location>
        <begin position="207"/>
        <end position="249"/>
    </location>
</feature>
<proteinExistence type="predicted"/>
<name>R0JLX3_EXST2</name>
<dbReference type="HOGENOM" id="CLU_1070252_0_0_1"/>